<protein>
    <recommendedName>
        <fullName evidence="2">EF-hand domain-containing protein</fullName>
    </recommendedName>
</protein>
<dbReference type="PROSITE" id="PS50222">
    <property type="entry name" value="EF_HAND_2"/>
    <property type="match status" value="1"/>
</dbReference>
<dbReference type="STRING" id="1150600.ADIARSV_2317"/>
<proteinExistence type="predicted"/>
<evidence type="ECO:0000313" key="3">
    <source>
        <dbReference type="EMBL" id="EOR94471.1"/>
    </source>
</evidence>
<gene>
    <name evidence="3" type="ORF">ADIARSV_2317</name>
</gene>
<organism evidence="3 4">
    <name type="scientific">Arcticibacter svalbardensis MN12-7</name>
    <dbReference type="NCBI Taxonomy" id="1150600"/>
    <lineage>
        <taxon>Bacteria</taxon>
        <taxon>Pseudomonadati</taxon>
        <taxon>Bacteroidota</taxon>
        <taxon>Sphingobacteriia</taxon>
        <taxon>Sphingobacteriales</taxon>
        <taxon>Sphingobacteriaceae</taxon>
        <taxon>Arcticibacter</taxon>
    </lineage>
</organism>
<accession>R9GRX1</accession>
<dbReference type="Proteomes" id="UP000014174">
    <property type="component" value="Unassembled WGS sequence"/>
</dbReference>
<feature type="compositionally biased region" description="Low complexity" evidence="1">
    <location>
        <begin position="80"/>
        <end position="91"/>
    </location>
</feature>
<comment type="caution">
    <text evidence="3">The sequence shown here is derived from an EMBL/GenBank/DDBJ whole genome shotgun (WGS) entry which is preliminary data.</text>
</comment>
<name>R9GRX1_9SPHI</name>
<evidence type="ECO:0000259" key="2">
    <source>
        <dbReference type="PROSITE" id="PS50222"/>
    </source>
</evidence>
<dbReference type="InterPro" id="IPR018247">
    <property type="entry name" value="EF_Hand_1_Ca_BS"/>
</dbReference>
<sequence length="99" mass="10120">MLIGSIVSCSSAKKATANGQANGGPPTTAALFLQMDSNKDGKLAKSEVKGPLANDFAKIDTNSDGFISKEELNKAPNPSGQRPPQGQAGQQGPPPNEGK</sequence>
<dbReference type="AlphaFoldDB" id="R9GRX1"/>
<dbReference type="InterPro" id="IPR002048">
    <property type="entry name" value="EF_hand_dom"/>
</dbReference>
<reference evidence="3 4" key="1">
    <citation type="journal article" date="2013" name="Genome Announc.">
        <title>Draft Genome Sequence of Arcticibacter svalbardensis Strain MN12-7T, a Member of the Family Sphingobacteriaceae Isolated from an Arctic Soil Sample.</title>
        <authorList>
            <person name="Shivaji S."/>
            <person name="Ara S."/>
            <person name="Prasad S."/>
            <person name="Manasa B.P."/>
            <person name="Begum Z."/>
            <person name="Singh A."/>
            <person name="Kumar Pinnaka A."/>
        </authorList>
    </citation>
    <scope>NUCLEOTIDE SEQUENCE [LARGE SCALE GENOMIC DNA]</scope>
    <source>
        <strain evidence="3 4">MN12-7</strain>
    </source>
</reference>
<dbReference type="InterPro" id="IPR011992">
    <property type="entry name" value="EF-hand-dom_pair"/>
</dbReference>
<evidence type="ECO:0000313" key="4">
    <source>
        <dbReference type="Proteomes" id="UP000014174"/>
    </source>
</evidence>
<dbReference type="PROSITE" id="PS00018">
    <property type="entry name" value="EF_HAND_1"/>
    <property type="match status" value="1"/>
</dbReference>
<dbReference type="SUPFAM" id="SSF47473">
    <property type="entry name" value="EF-hand"/>
    <property type="match status" value="1"/>
</dbReference>
<evidence type="ECO:0000256" key="1">
    <source>
        <dbReference type="SAM" id="MobiDB-lite"/>
    </source>
</evidence>
<keyword evidence="4" id="KW-1185">Reference proteome</keyword>
<dbReference type="eggNOG" id="ENOG503314V">
    <property type="taxonomic scope" value="Bacteria"/>
</dbReference>
<dbReference type="Gene3D" id="1.10.238.10">
    <property type="entry name" value="EF-hand"/>
    <property type="match status" value="1"/>
</dbReference>
<dbReference type="GO" id="GO:0005509">
    <property type="term" value="F:calcium ion binding"/>
    <property type="evidence" value="ECO:0007669"/>
    <property type="project" value="InterPro"/>
</dbReference>
<feature type="domain" description="EF-hand" evidence="2">
    <location>
        <begin position="47"/>
        <end position="82"/>
    </location>
</feature>
<dbReference type="EMBL" id="AQPN01000084">
    <property type="protein sequence ID" value="EOR94471.1"/>
    <property type="molecule type" value="Genomic_DNA"/>
</dbReference>
<feature type="region of interest" description="Disordered" evidence="1">
    <location>
        <begin position="42"/>
        <end position="99"/>
    </location>
</feature>
<dbReference type="Pfam" id="PF13202">
    <property type="entry name" value="EF-hand_5"/>
    <property type="match status" value="2"/>
</dbReference>
<dbReference type="RefSeq" id="WP_016195549.1">
    <property type="nucleotide sequence ID" value="NZ_AQPN01000084.1"/>
</dbReference>